<evidence type="ECO:0000256" key="1">
    <source>
        <dbReference type="ARBA" id="ARBA00001917"/>
    </source>
</evidence>
<evidence type="ECO:0000313" key="10">
    <source>
        <dbReference type="Proteomes" id="UP000216020"/>
    </source>
</evidence>
<protein>
    <submittedName>
        <fullName evidence="9">Alpha-hydroxy-acid oxidizing enzyme</fullName>
    </submittedName>
</protein>
<dbReference type="PANTHER" id="PTHR10578:SF107">
    <property type="entry name" value="2-HYDROXYACID OXIDASE 1"/>
    <property type="match status" value="1"/>
</dbReference>
<keyword evidence="4" id="KW-0560">Oxidoreductase</keyword>
<evidence type="ECO:0000256" key="3">
    <source>
        <dbReference type="ARBA" id="ARBA00022643"/>
    </source>
</evidence>
<dbReference type="GO" id="GO:0009060">
    <property type="term" value="P:aerobic respiration"/>
    <property type="evidence" value="ECO:0007669"/>
    <property type="project" value="TreeGrafter"/>
</dbReference>
<feature type="binding site" evidence="7">
    <location>
        <position position="302"/>
    </location>
    <ligand>
        <name>glyoxylate</name>
        <dbReference type="ChEBI" id="CHEBI:36655"/>
    </ligand>
</feature>
<dbReference type="SUPFAM" id="SSF51395">
    <property type="entry name" value="FMN-linked oxidoreductases"/>
    <property type="match status" value="1"/>
</dbReference>
<evidence type="ECO:0000256" key="4">
    <source>
        <dbReference type="ARBA" id="ARBA00023002"/>
    </source>
</evidence>
<accession>A0A261SMJ9</accession>
<dbReference type="GO" id="GO:0004459">
    <property type="term" value="F:L-lactate dehydrogenase (NAD+) activity"/>
    <property type="evidence" value="ECO:0007669"/>
    <property type="project" value="TreeGrafter"/>
</dbReference>
<dbReference type="InterPro" id="IPR037396">
    <property type="entry name" value="FMN_HAD"/>
</dbReference>
<dbReference type="GO" id="GO:0005886">
    <property type="term" value="C:plasma membrane"/>
    <property type="evidence" value="ECO:0007669"/>
    <property type="project" value="TreeGrafter"/>
</dbReference>
<feature type="binding site" evidence="7">
    <location>
        <position position="49"/>
    </location>
    <ligand>
        <name>glyoxylate</name>
        <dbReference type="ChEBI" id="CHEBI:36655"/>
    </ligand>
</feature>
<dbReference type="RefSeq" id="WP_094852329.1">
    <property type="nucleotide sequence ID" value="NZ_NEVM01000001.1"/>
</dbReference>
<evidence type="ECO:0000256" key="5">
    <source>
        <dbReference type="ARBA" id="ARBA00024042"/>
    </source>
</evidence>
<dbReference type="Gene3D" id="3.20.20.70">
    <property type="entry name" value="Aldolase class I"/>
    <property type="match status" value="1"/>
</dbReference>
<dbReference type="OrthoDB" id="8717062at2"/>
<keyword evidence="3 7" id="KW-0288">FMN</keyword>
<dbReference type="InterPro" id="IPR000262">
    <property type="entry name" value="FMN-dep_DH"/>
</dbReference>
<feature type="binding site" evidence="7">
    <location>
        <begin position="356"/>
        <end position="357"/>
    </location>
    <ligand>
        <name>FMN</name>
        <dbReference type="ChEBI" id="CHEBI:58210"/>
    </ligand>
</feature>
<evidence type="ECO:0000256" key="6">
    <source>
        <dbReference type="PIRSR" id="PIRSR000138-1"/>
    </source>
</evidence>
<sequence>MSTSTPTPTPARAAYAPLTSLPRRLRPLLCLDDFEAAARRHLPRPLFGYIVGAAETNRSYRDNRLQYDDYRFRPQVMVDVSGRSTGVTLFGQDYRSPFGIAPVGISAISAYRGDIVLAQAAQAAGVPAIMSGTSLIRMEEVREAAPATWFQAYLPGDASRIEGLIARVAAAGFQTLVLTVDLPVWANRENNVRTGFSMPLRPSLRLAWDGMIRPRWLLGTFARTLLRHGMPHFENSFATRGAPMLSLSALRDTTGREHLNWEHVRAIRKQWRGNLVIKGLLHEGDALKALDCGADGIIVSNHGGRQLDGAVAPLRALPGIVDAVGGRMTVMMDGGVRRGGDVLKALALGAACVFAGRPFMYAAAVGGREGVDHALTLLHEEVSRNLAMLGLNSIAELGPDSLFRQWPAMEGGAGSAGSGG</sequence>
<feature type="binding site" evidence="7">
    <location>
        <position position="153"/>
    </location>
    <ligand>
        <name>glyoxylate</name>
        <dbReference type="ChEBI" id="CHEBI:36655"/>
    </ligand>
</feature>
<feature type="binding site" evidence="7">
    <location>
        <position position="300"/>
    </location>
    <ligand>
        <name>FMN</name>
        <dbReference type="ChEBI" id="CHEBI:58210"/>
    </ligand>
</feature>
<feature type="active site" description="Proton acceptor" evidence="6">
    <location>
        <position position="302"/>
    </location>
</feature>
<dbReference type="InterPro" id="IPR013785">
    <property type="entry name" value="Aldolase_TIM"/>
</dbReference>
<evidence type="ECO:0000256" key="7">
    <source>
        <dbReference type="PIRSR" id="PIRSR000138-2"/>
    </source>
</evidence>
<dbReference type="PROSITE" id="PS51349">
    <property type="entry name" value="FMN_HYDROXY_ACID_DH_2"/>
    <property type="match status" value="1"/>
</dbReference>
<feature type="binding site" evidence="7">
    <location>
        <position position="305"/>
    </location>
    <ligand>
        <name>glyoxylate</name>
        <dbReference type="ChEBI" id="CHEBI:36655"/>
    </ligand>
</feature>
<dbReference type="InterPro" id="IPR008259">
    <property type="entry name" value="FMN_hydac_DH_AS"/>
</dbReference>
<proteinExistence type="inferred from homology"/>
<dbReference type="PIRSF" id="PIRSF000138">
    <property type="entry name" value="Al-hdrx_acd_dh"/>
    <property type="match status" value="1"/>
</dbReference>
<comment type="similarity">
    <text evidence="5">Belongs to the FMN-dependent alpha-hydroxy acid dehydrogenase family.</text>
</comment>
<feature type="domain" description="FMN hydroxy acid dehydrogenase" evidence="8">
    <location>
        <begin position="23"/>
        <end position="407"/>
    </location>
</feature>
<keyword evidence="10" id="KW-1185">Reference proteome</keyword>
<feature type="binding site" evidence="7">
    <location>
        <position position="278"/>
    </location>
    <ligand>
        <name>FMN</name>
        <dbReference type="ChEBI" id="CHEBI:58210"/>
    </ligand>
</feature>
<dbReference type="CDD" id="cd02809">
    <property type="entry name" value="alpha_hydroxyacid_oxid_FMN"/>
    <property type="match status" value="1"/>
</dbReference>
<organism evidence="9 10">
    <name type="scientific">Bordetella genomosp. 10</name>
    <dbReference type="NCBI Taxonomy" id="1416804"/>
    <lineage>
        <taxon>Bacteria</taxon>
        <taxon>Pseudomonadati</taxon>
        <taxon>Pseudomonadota</taxon>
        <taxon>Betaproteobacteria</taxon>
        <taxon>Burkholderiales</taxon>
        <taxon>Alcaligenaceae</taxon>
        <taxon>Bordetella</taxon>
    </lineage>
</organism>
<dbReference type="Pfam" id="PF01070">
    <property type="entry name" value="FMN_dh"/>
    <property type="match status" value="1"/>
</dbReference>
<dbReference type="GO" id="GO:0010181">
    <property type="term" value="F:FMN binding"/>
    <property type="evidence" value="ECO:0007669"/>
    <property type="project" value="InterPro"/>
</dbReference>
<reference evidence="10" key="1">
    <citation type="submission" date="2017-05" db="EMBL/GenBank/DDBJ databases">
        <title>Complete and WGS of Bordetella genogroups.</title>
        <authorList>
            <person name="Spilker T."/>
            <person name="Lipuma J."/>
        </authorList>
    </citation>
    <scope>NUCLEOTIDE SEQUENCE [LARGE SCALE GENOMIC DNA]</scope>
    <source>
        <strain evidence="10">AU16122</strain>
    </source>
</reference>
<dbReference type="EMBL" id="NEVM01000001">
    <property type="protein sequence ID" value="OZI38227.1"/>
    <property type="molecule type" value="Genomic_DNA"/>
</dbReference>
<evidence type="ECO:0000313" key="9">
    <source>
        <dbReference type="EMBL" id="OZI38227.1"/>
    </source>
</evidence>
<feature type="binding site" evidence="7">
    <location>
        <position position="131"/>
    </location>
    <ligand>
        <name>FMN</name>
        <dbReference type="ChEBI" id="CHEBI:58210"/>
    </ligand>
</feature>
<name>A0A261SMJ9_9BORD</name>
<dbReference type="InterPro" id="IPR012133">
    <property type="entry name" value="Alpha-hydoxy_acid_DH_FMN"/>
</dbReference>
<feature type="binding site" evidence="7">
    <location>
        <begin position="333"/>
        <end position="337"/>
    </location>
    <ligand>
        <name>FMN</name>
        <dbReference type="ChEBI" id="CHEBI:58210"/>
    </ligand>
</feature>
<dbReference type="Proteomes" id="UP000216020">
    <property type="component" value="Unassembled WGS sequence"/>
</dbReference>
<dbReference type="FunFam" id="3.20.20.70:FF:000029">
    <property type="entry name" value="L-lactate dehydrogenase"/>
    <property type="match status" value="1"/>
</dbReference>
<dbReference type="PANTHER" id="PTHR10578">
    <property type="entry name" value="S -2-HYDROXY-ACID OXIDASE-RELATED"/>
    <property type="match status" value="1"/>
</dbReference>
<keyword evidence="2 7" id="KW-0285">Flavoprotein</keyword>
<dbReference type="PROSITE" id="PS00557">
    <property type="entry name" value="FMN_HYDROXY_ACID_DH_1"/>
    <property type="match status" value="1"/>
</dbReference>
<dbReference type="AlphaFoldDB" id="A0A261SMJ9"/>
<feature type="binding site" evidence="7">
    <location>
        <position position="188"/>
    </location>
    <ligand>
        <name>glyoxylate</name>
        <dbReference type="ChEBI" id="CHEBI:36655"/>
    </ligand>
</feature>
<comment type="caution">
    <text evidence="9">The sequence shown here is derived from an EMBL/GenBank/DDBJ whole genome shotgun (WGS) entry which is preliminary data.</text>
</comment>
<feature type="binding site" evidence="7">
    <location>
        <position position="179"/>
    </location>
    <ligand>
        <name>FMN</name>
        <dbReference type="ChEBI" id="CHEBI:58210"/>
    </ligand>
</feature>
<gene>
    <name evidence="9" type="ORF">CAL29_07840</name>
</gene>
<evidence type="ECO:0000259" key="8">
    <source>
        <dbReference type="PROSITE" id="PS51349"/>
    </source>
</evidence>
<evidence type="ECO:0000256" key="2">
    <source>
        <dbReference type="ARBA" id="ARBA00022630"/>
    </source>
</evidence>
<feature type="binding site" evidence="7">
    <location>
        <position position="151"/>
    </location>
    <ligand>
        <name>FMN</name>
        <dbReference type="ChEBI" id="CHEBI:58210"/>
    </ligand>
</feature>
<feature type="binding site" evidence="7">
    <location>
        <begin position="102"/>
        <end position="104"/>
    </location>
    <ligand>
        <name>FMN</name>
        <dbReference type="ChEBI" id="CHEBI:58210"/>
    </ligand>
</feature>
<comment type="cofactor">
    <cofactor evidence="1">
        <name>FMN</name>
        <dbReference type="ChEBI" id="CHEBI:58210"/>
    </cofactor>
</comment>